<protein>
    <submittedName>
        <fullName evidence="2">GAF domain-containing protein</fullName>
    </submittedName>
</protein>
<keyword evidence="3" id="KW-1185">Reference proteome</keyword>
<evidence type="ECO:0000259" key="1">
    <source>
        <dbReference type="Pfam" id="PF13185"/>
    </source>
</evidence>
<proteinExistence type="predicted"/>
<dbReference type="RefSeq" id="WP_191695067.1">
    <property type="nucleotide sequence ID" value="NZ_JACSQN010000010.1"/>
</dbReference>
<dbReference type="InterPro" id="IPR003018">
    <property type="entry name" value="GAF"/>
</dbReference>
<dbReference type="SUPFAM" id="SSF55781">
    <property type="entry name" value="GAF domain-like"/>
    <property type="match status" value="1"/>
</dbReference>
<evidence type="ECO:0000313" key="3">
    <source>
        <dbReference type="Proteomes" id="UP000626786"/>
    </source>
</evidence>
<dbReference type="Gene3D" id="3.30.450.40">
    <property type="match status" value="1"/>
</dbReference>
<name>A0ABR8UB46_9BACL</name>
<dbReference type="Proteomes" id="UP000626786">
    <property type="component" value="Unassembled WGS sequence"/>
</dbReference>
<sequence>MIERITFDFQNEIEQLKEFFGFDYVAIALVQSPERRFELKWTFVTGNRSERYRRIKLQSGKGVAGLVFKTGKPMYVGDAESELMGPDHFNYPIVIAEGLKSFGAIPLYKYNRVKGVLLVGYRKKSGLTPLQFEEFKQQIGPRFGPFYNKEMVTDESDE</sequence>
<comment type="caution">
    <text evidence="2">The sequence shown here is derived from an EMBL/GenBank/DDBJ whole genome shotgun (WGS) entry which is preliminary data.</text>
</comment>
<reference evidence="2 3" key="1">
    <citation type="submission" date="2020-08" db="EMBL/GenBank/DDBJ databases">
        <title>A Genomic Blueprint of the Chicken Gut Microbiome.</title>
        <authorList>
            <person name="Gilroy R."/>
            <person name="Ravi A."/>
            <person name="Getino M."/>
            <person name="Pursley I."/>
            <person name="Horton D.L."/>
            <person name="Alikhan N.-F."/>
            <person name="Baker D."/>
            <person name="Gharbi K."/>
            <person name="Hall N."/>
            <person name="Watson M."/>
            <person name="Adriaenssens E.M."/>
            <person name="Foster-Nyarko E."/>
            <person name="Jarju S."/>
            <person name="Secka A."/>
            <person name="Antonio M."/>
            <person name="Oren A."/>
            <person name="Chaudhuri R."/>
            <person name="La Ragione R.M."/>
            <person name="Hildebrand F."/>
            <person name="Pallen M.J."/>
        </authorList>
    </citation>
    <scope>NUCLEOTIDE SEQUENCE [LARGE SCALE GENOMIC DNA]</scope>
    <source>
        <strain evidence="2 3">Sa2YVA2</strain>
    </source>
</reference>
<dbReference type="InterPro" id="IPR029016">
    <property type="entry name" value="GAF-like_dom_sf"/>
</dbReference>
<accession>A0ABR8UB46</accession>
<organism evidence="2 3">
    <name type="scientific">Sporosarcina quadrami</name>
    <dbReference type="NCBI Taxonomy" id="2762234"/>
    <lineage>
        <taxon>Bacteria</taxon>
        <taxon>Bacillati</taxon>
        <taxon>Bacillota</taxon>
        <taxon>Bacilli</taxon>
        <taxon>Bacillales</taxon>
        <taxon>Caryophanaceae</taxon>
        <taxon>Sporosarcina</taxon>
    </lineage>
</organism>
<gene>
    <name evidence="2" type="ORF">H9649_11635</name>
</gene>
<evidence type="ECO:0000313" key="2">
    <source>
        <dbReference type="EMBL" id="MBD7985240.1"/>
    </source>
</evidence>
<dbReference type="Pfam" id="PF13185">
    <property type="entry name" value="GAF_2"/>
    <property type="match status" value="1"/>
</dbReference>
<dbReference type="EMBL" id="JACSQN010000010">
    <property type="protein sequence ID" value="MBD7985240.1"/>
    <property type="molecule type" value="Genomic_DNA"/>
</dbReference>
<feature type="domain" description="GAF" evidence="1">
    <location>
        <begin position="14"/>
        <end position="133"/>
    </location>
</feature>